<keyword evidence="1" id="KW-0175">Coiled coil</keyword>
<name>A0A026W6H4_OOCBI</name>
<feature type="domain" description="CIP2A N-terminal" evidence="2">
    <location>
        <begin position="22"/>
        <end position="306"/>
    </location>
</feature>
<feature type="coiled-coil region" evidence="1">
    <location>
        <begin position="677"/>
        <end position="795"/>
    </location>
</feature>
<evidence type="ECO:0000313" key="4">
    <source>
        <dbReference type="EMBL" id="RLU23291.1"/>
    </source>
</evidence>
<dbReference type="OrthoDB" id="73401at2759"/>
<dbReference type="SUPFAM" id="SSF48371">
    <property type="entry name" value="ARM repeat"/>
    <property type="match status" value="1"/>
</dbReference>
<dbReference type="PANTHER" id="PTHR23161:SF2">
    <property type="entry name" value="PROTEIN CIP2A"/>
    <property type="match status" value="1"/>
</dbReference>
<dbReference type="Proteomes" id="UP000279307">
    <property type="component" value="Chromosome 4"/>
</dbReference>
<accession>A0A026W6H4</accession>
<reference evidence="4" key="2">
    <citation type="journal article" date="2018" name="Genome Res.">
        <title>The genomic architecture and molecular evolution of ant odorant receptors.</title>
        <authorList>
            <person name="McKenzie S.K."/>
            <person name="Kronauer D.J.C."/>
        </authorList>
    </citation>
    <scope>NUCLEOTIDE SEQUENCE [LARGE SCALE GENOMIC DNA]</scope>
    <source>
        <strain evidence="4">Clonal line C1</strain>
    </source>
</reference>
<dbReference type="STRING" id="2015173.A0A026W6H4"/>
<evidence type="ECO:0000313" key="5">
    <source>
        <dbReference type="Proteomes" id="UP000053097"/>
    </source>
</evidence>
<dbReference type="AlphaFoldDB" id="A0A026W6H4"/>
<dbReference type="InterPro" id="IPR042510">
    <property type="entry name" value="CIP2A"/>
</dbReference>
<dbReference type="PANTHER" id="PTHR23161">
    <property type="entry name" value="PROTEIN CIP2A"/>
    <property type="match status" value="1"/>
</dbReference>
<proteinExistence type="predicted"/>
<dbReference type="EMBL" id="KK107373">
    <property type="protein sequence ID" value="EZA51650.1"/>
    <property type="molecule type" value="Genomic_DNA"/>
</dbReference>
<dbReference type="OMA" id="HHVQSTE"/>
<reference evidence="3 5" key="1">
    <citation type="journal article" date="2014" name="Curr. Biol.">
        <title>The genome of the clonal raider ant Cerapachys biroi.</title>
        <authorList>
            <person name="Oxley P.R."/>
            <person name="Ji L."/>
            <person name="Fetter-Pruneda I."/>
            <person name="McKenzie S.K."/>
            <person name="Li C."/>
            <person name="Hu H."/>
            <person name="Zhang G."/>
            <person name="Kronauer D.J."/>
        </authorList>
    </citation>
    <scope>NUCLEOTIDE SEQUENCE [LARGE SCALE GENOMIC DNA]</scope>
</reference>
<keyword evidence="5" id="KW-1185">Reference proteome</keyword>
<evidence type="ECO:0000256" key="1">
    <source>
        <dbReference type="SAM" id="Coils"/>
    </source>
</evidence>
<protein>
    <submittedName>
        <fullName evidence="3">Protein CIP2A</fullName>
    </submittedName>
</protein>
<dbReference type="Proteomes" id="UP000053097">
    <property type="component" value="Unassembled WGS sequence"/>
</dbReference>
<evidence type="ECO:0000313" key="3">
    <source>
        <dbReference type="EMBL" id="EZA51650.1"/>
    </source>
</evidence>
<evidence type="ECO:0000259" key="2">
    <source>
        <dbReference type="Pfam" id="PF21044"/>
    </source>
</evidence>
<dbReference type="Pfam" id="PF21044">
    <property type="entry name" value="CIP2A_N"/>
    <property type="match status" value="1"/>
</dbReference>
<dbReference type="EMBL" id="QOIP01000004">
    <property type="protein sequence ID" value="RLU23291.1"/>
    <property type="molecule type" value="Genomic_DNA"/>
</dbReference>
<reference evidence="4" key="3">
    <citation type="submission" date="2018-07" db="EMBL/GenBank/DDBJ databases">
        <authorList>
            <person name="Mckenzie S.K."/>
            <person name="Kronauer D.J.C."/>
        </authorList>
    </citation>
    <scope>NUCLEOTIDE SEQUENCE</scope>
    <source>
        <strain evidence="4">Clonal line C1</strain>
    </source>
</reference>
<dbReference type="InterPro" id="IPR016024">
    <property type="entry name" value="ARM-type_fold"/>
</dbReference>
<sequence length="829" mass="93964">MEKFQHVRTFISAALDYTKHPSESATSTIQRSLGVISALLDLSIFDPGTSLAAEFYVSLYELMNSVSSRSTLIWSAIDVLQNACRNIPARQSLIHTYKFAPLLARLLEANLTTEKRTRVLKLLQELTYGIKITWQEAHLPHLISTLTQWVVQSKEEEIIALSLGVLVNLCYKNLPAVYTLMRTINTKAFIKTLLRLQNNVSTSVQCCKLLIILEPTNANISEKYIMDFASVTFINLRSAMNQKDVLLLRHIVDVFNDVGQNDHSRSVLLMYPNYDKDVESILAALEENTDPECVALLMEFLLSLVKLKITALTPLYSACVKSAMIWVPVEQVCSKALALIRTVIIDSRRTKTSAEVLRELDPSVLMHVTSSEDGTKGQSAGRNAELEMRLTELMQLFHEMIKIPEFRKRIMQSFNEHEMRRLFKHVIDNEFSGTGDWAGNFIQNASTNLYVHALALTADLAITHSNWLTLYSELLSRKQVQMIIALALFTGDREVKQKVLQLTSSIGFPQECVSAVALCMKELESLVLVQSTDSNVLEVANKAPLNCIGNEMAPLFSIAQEERLDAFLAKLKSAFESNQISDIPTSAVMELYEYKLAAMRHSDRAMQTSREAANNHATSLQHRLAQVVAESSRLHQLLFDTQQCLEGIKAEKSILTGKLGEMEDQSKKMLLLKKQEIESLKKIVVEKSTHMEELNDNLVQCTRELEACNNKIDALNKAIHELDRERLTAETKITDMSNKNHELTKLLQMMNDSLNKNKQIVEKKNMEIETNQADISALKQEIQQMTQMLQKREQTISEQDGDIKKMKTELVELSRMRDMIFELTAKNKD</sequence>
<dbReference type="InterPro" id="IPR048701">
    <property type="entry name" value="CIP2A_N"/>
</dbReference>
<organism evidence="3 5">
    <name type="scientific">Ooceraea biroi</name>
    <name type="common">Clonal raider ant</name>
    <name type="synonym">Cerapachys biroi</name>
    <dbReference type="NCBI Taxonomy" id="2015173"/>
    <lineage>
        <taxon>Eukaryota</taxon>
        <taxon>Metazoa</taxon>
        <taxon>Ecdysozoa</taxon>
        <taxon>Arthropoda</taxon>
        <taxon>Hexapoda</taxon>
        <taxon>Insecta</taxon>
        <taxon>Pterygota</taxon>
        <taxon>Neoptera</taxon>
        <taxon>Endopterygota</taxon>
        <taxon>Hymenoptera</taxon>
        <taxon>Apocrita</taxon>
        <taxon>Aculeata</taxon>
        <taxon>Formicoidea</taxon>
        <taxon>Formicidae</taxon>
        <taxon>Dorylinae</taxon>
        <taxon>Ooceraea</taxon>
    </lineage>
</organism>
<gene>
    <name evidence="4" type="ORF">DMN91_003495</name>
    <name evidence="3" type="ORF">X777_08834</name>
</gene>